<evidence type="ECO:0008006" key="5">
    <source>
        <dbReference type="Google" id="ProtNLM"/>
    </source>
</evidence>
<dbReference type="AlphaFoldDB" id="A0A2P6QFK8"/>
<dbReference type="Proteomes" id="UP000238479">
    <property type="component" value="Chromosome 5"/>
</dbReference>
<dbReference type="STRING" id="74649.A0A2P6QFK8"/>
<evidence type="ECO:0000313" key="3">
    <source>
        <dbReference type="EMBL" id="PRQ32954.1"/>
    </source>
</evidence>
<protein>
    <recommendedName>
        <fullName evidence="5">Ion transport domain-containing protein</fullName>
    </recommendedName>
</protein>
<feature type="transmembrane region" description="Helical" evidence="2">
    <location>
        <begin position="44"/>
        <end position="63"/>
    </location>
</feature>
<keyword evidence="1" id="KW-0406">Ion transport</keyword>
<dbReference type="GO" id="GO:0034220">
    <property type="term" value="P:monoatomic ion transmembrane transport"/>
    <property type="evidence" value="ECO:0007669"/>
    <property type="project" value="UniProtKB-KW"/>
</dbReference>
<gene>
    <name evidence="3" type="ORF">RchiOBHm_Chr5g0052111</name>
</gene>
<keyword evidence="2" id="KW-0812">Transmembrane</keyword>
<keyword evidence="1" id="KW-0407">Ion channel</keyword>
<organism evidence="3 4">
    <name type="scientific">Rosa chinensis</name>
    <name type="common">China rose</name>
    <dbReference type="NCBI Taxonomy" id="74649"/>
    <lineage>
        <taxon>Eukaryota</taxon>
        <taxon>Viridiplantae</taxon>
        <taxon>Streptophyta</taxon>
        <taxon>Embryophyta</taxon>
        <taxon>Tracheophyta</taxon>
        <taxon>Spermatophyta</taxon>
        <taxon>Magnoliopsida</taxon>
        <taxon>eudicotyledons</taxon>
        <taxon>Gunneridae</taxon>
        <taxon>Pentapetalae</taxon>
        <taxon>rosids</taxon>
        <taxon>fabids</taxon>
        <taxon>Rosales</taxon>
        <taxon>Rosaceae</taxon>
        <taxon>Rosoideae</taxon>
        <taxon>Rosoideae incertae sedis</taxon>
        <taxon>Rosa</taxon>
    </lineage>
</organism>
<keyword evidence="1" id="KW-0813">Transport</keyword>
<keyword evidence="2" id="KW-0472">Membrane</keyword>
<dbReference type="OMA" id="MENGCEF"/>
<feature type="transmembrane region" description="Helical" evidence="2">
    <location>
        <begin position="325"/>
        <end position="345"/>
    </location>
</feature>
<dbReference type="EMBL" id="PDCK01000043">
    <property type="protein sequence ID" value="PRQ32954.1"/>
    <property type="molecule type" value="Genomic_DNA"/>
</dbReference>
<proteinExistence type="predicted"/>
<dbReference type="SUPFAM" id="SSF81324">
    <property type="entry name" value="Voltage-gated potassium channels"/>
    <property type="match status" value="1"/>
</dbReference>
<comment type="caution">
    <text evidence="3">The sequence shown here is derived from an EMBL/GenBank/DDBJ whole genome shotgun (WGS) entry which is preliminary data.</text>
</comment>
<accession>A0A2P6QFK8</accession>
<evidence type="ECO:0000256" key="2">
    <source>
        <dbReference type="SAM" id="Phobius"/>
    </source>
</evidence>
<evidence type="ECO:0000256" key="1">
    <source>
        <dbReference type="ARBA" id="ARBA00023303"/>
    </source>
</evidence>
<keyword evidence="4" id="KW-1185">Reference proteome</keyword>
<keyword evidence="2" id="KW-1133">Transmembrane helix</keyword>
<feature type="transmembrane region" description="Helical" evidence="2">
    <location>
        <begin position="202"/>
        <end position="223"/>
    </location>
</feature>
<feature type="transmembrane region" description="Helical" evidence="2">
    <location>
        <begin position="20"/>
        <end position="38"/>
    </location>
</feature>
<dbReference type="PANTHER" id="PTHR45651">
    <property type="entry name" value="CYCLIC NUCLEOTIDE-GATED ION CHANNEL 15-RELATED-RELATED"/>
    <property type="match status" value="1"/>
</dbReference>
<reference evidence="3 4" key="1">
    <citation type="journal article" date="2018" name="Nat. Genet.">
        <title>The Rosa genome provides new insights in the design of modern roses.</title>
        <authorList>
            <person name="Bendahmane M."/>
        </authorList>
    </citation>
    <scope>NUCLEOTIDE SEQUENCE [LARGE SCALE GENOMIC DNA]</scope>
    <source>
        <strain evidence="4">cv. Old Blush</strain>
    </source>
</reference>
<evidence type="ECO:0000313" key="4">
    <source>
        <dbReference type="Proteomes" id="UP000238479"/>
    </source>
</evidence>
<feature type="transmembrane region" description="Helical" evidence="2">
    <location>
        <begin position="151"/>
        <end position="171"/>
    </location>
</feature>
<dbReference type="PANTHER" id="PTHR45651:SF68">
    <property type="entry name" value="ION TRANSPORT DOMAIN-CONTAINING PROTEIN"/>
    <property type="match status" value="1"/>
</dbReference>
<dbReference type="GO" id="GO:0016020">
    <property type="term" value="C:membrane"/>
    <property type="evidence" value="ECO:0007669"/>
    <property type="project" value="UniProtKB-SubCell"/>
</dbReference>
<dbReference type="Gramene" id="PRQ32954">
    <property type="protein sequence ID" value="PRQ32954"/>
    <property type="gene ID" value="RchiOBHm_Chr5g0052111"/>
</dbReference>
<name>A0A2P6QFK8_ROSCH</name>
<sequence>MRLNNICCFLVRELSKHPGVPIVCAIIMVIFPPLQLLDHSAHDGILGVSCMLYLFLDPLFLYAPLINEQTKCVVFDNRVKIAALVLRSLGDVCHLIRIYLHIKDGWWKSPSLGKKLRLANDTVSILPIPQVAILIFFPNMRGSNSLKTMTFLNSLIVLQYLPRVYPIYVLFNEIINTQTIGYRRDRNPKWSSIVVDSKWSSIVVNMIGYIIASHIFGAFWYFFSIQREIQCWEHACRMENGCEFSTSCVRNTHRNLQFLNEKCPMDPPNKQVFDFGVFQDALQSDMPRSTNFSQKFLQCLSWGIRNMSSFGSNLNATSANGGENLLVVIFSICGLGLFMSLLGHVQVSDE</sequence>